<evidence type="ECO:0000313" key="6">
    <source>
        <dbReference type="Proteomes" id="UP000638648"/>
    </source>
</evidence>
<dbReference type="GO" id="GO:0003700">
    <property type="term" value="F:DNA-binding transcription factor activity"/>
    <property type="evidence" value="ECO:0007669"/>
    <property type="project" value="InterPro"/>
</dbReference>
<comment type="caution">
    <text evidence="5">The sequence shown here is derived from an EMBL/GenBank/DDBJ whole genome shotgun (WGS) entry which is preliminary data.</text>
</comment>
<feature type="domain" description="HTH deoR-type" evidence="4">
    <location>
        <begin position="3"/>
        <end position="58"/>
    </location>
</feature>
<dbReference type="InterPro" id="IPR026881">
    <property type="entry name" value="WYL_dom"/>
</dbReference>
<sequence length="322" mass="35023">MDPAVRLLRLLSLLPSRPWWSGQELASRLNVSPRTLRRDVTRLRELGYPVQASGGHTGGYTLGAGGRLPPLLLDDDEAVATTLGLQMTASSAVAGIETAAVAALAKLGQVLPPRLRERVRALQEATVQLAAGPVLPAVDPTVLTTLATACWRTEALRFSYTDHAGRVSVRSVEPYQVVRAGGRWYLVARDRDRQAWRTFRIDRIAEPELTGHRHQVTDPPDAAAMVLEATKLAVYRYEARILLDLEYETAVQAFRGRIVEPAPDGRAILRVAANDLAGLASYAAGLSYDFAVLDPPELRTELRRRALEIAARHAAAASSTSA</sequence>
<dbReference type="GO" id="GO:0003677">
    <property type="term" value="F:DNA binding"/>
    <property type="evidence" value="ECO:0007669"/>
    <property type="project" value="UniProtKB-KW"/>
</dbReference>
<dbReference type="PANTHER" id="PTHR34580">
    <property type="match status" value="1"/>
</dbReference>
<dbReference type="Pfam" id="PF25583">
    <property type="entry name" value="WCX"/>
    <property type="match status" value="1"/>
</dbReference>
<keyword evidence="2 5" id="KW-0238">DNA-binding</keyword>
<dbReference type="EMBL" id="JADBEM010000001">
    <property type="protein sequence ID" value="MBE1609782.1"/>
    <property type="molecule type" value="Genomic_DNA"/>
</dbReference>
<dbReference type="RefSeq" id="WP_192753305.1">
    <property type="nucleotide sequence ID" value="NZ_BAABJL010000051.1"/>
</dbReference>
<dbReference type="PROSITE" id="PS51000">
    <property type="entry name" value="HTH_DEOR_2"/>
    <property type="match status" value="1"/>
</dbReference>
<evidence type="ECO:0000256" key="1">
    <source>
        <dbReference type="ARBA" id="ARBA00023015"/>
    </source>
</evidence>
<dbReference type="Pfam" id="PF13280">
    <property type="entry name" value="WYL"/>
    <property type="match status" value="1"/>
</dbReference>
<dbReference type="InterPro" id="IPR028349">
    <property type="entry name" value="PafC-like"/>
</dbReference>
<dbReference type="PIRSF" id="PIRSF016838">
    <property type="entry name" value="PafC"/>
    <property type="match status" value="1"/>
</dbReference>
<gene>
    <name evidence="5" type="ORF">HEB94_006630</name>
</gene>
<dbReference type="SUPFAM" id="SSF46785">
    <property type="entry name" value="Winged helix' DNA-binding domain"/>
    <property type="match status" value="1"/>
</dbReference>
<evidence type="ECO:0000259" key="4">
    <source>
        <dbReference type="PROSITE" id="PS51000"/>
    </source>
</evidence>
<evidence type="ECO:0000256" key="2">
    <source>
        <dbReference type="ARBA" id="ARBA00023125"/>
    </source>
</evidence>
<dbReference type="Pfam" id="PF08279">
    <property type="entry name" value="HTH_11"/>
    <property type="match status" value="1"/>
</dbReference>
<dbReference type="PROSITE" id="PS52050">
    <property type="entry name" value="WYL"/>
    <property type="match status" value="1"/>
</dbReference>
<keyword evidence="1" id="KW-0805">Transcription regulation</keyword>
<keyword evidence="3" id="KW-0804">Transcription</keyword>
<dbReference type="InterPro" id="IPR057727">
    <property type="entry name" value="WCX_dom"/>
</dbReference>
<reference evidence="5" key="1">
    <citation type="submission" date="2020-10" db="EMBL/GenBank/DDBJ databases">
        <title>Sequencing the genomes of 1000 actinobacteria strains.</title>
        <authorList>
            <person name="Klenk H.-P."/>
        </authorList>
    </citation>
    <scope>NUCLEOTIDE SEQUENCE</scope>
    <source>
        <strain evidence="5">DSM 45354</strain>
    </source>
</reference>
<dbReference type="AlphaFoldDB" id="A0A927RB57"/>
<dbReference type="InterPro" id="IPR013196">
    <property type="entry name" value="HTH_11"/>
</dbReference>
<dbReference type="InterPro" id="IPR001034">
    <property type="entry name" value="DeoR_HTH"/>
</dbReference>
<evidence type="ECO:0000256" key="3">
    <source>
        <dbReference type="ARBA" id="ARBA00023163"/>
    </source>
</evidence>
<dbReference type="PROSITE" id="PS00894">
    <property type="entry name" value="HTH_DEOR_1"/>
    <property type="match status" value="1"/>
</dbReference>
<keyword evidence="6" id="KW-1185">Reference proteome</keyword>
<name>A0A927RB57_9ACTN</name>
<dbReference type="Gene3D" id="1.10.10.10">
    <property type="entry name" value="Winged helix-like DNA-binding domain superfamily/Winged helix DNA-binding domain"/>
    <property type="match status" value="1"/>
</dbReference>
<dbReference type="InterPro" id="IPR018356">
    <property type="entry name" value="Tscrpt_reg_HTH_DeoR_CS"/>
</dbReference>
<dbReference type="InterPro" id="IPR051534">
    <property type="entry name" value="CBASS_pafABC_assoc_protein"/>
</dbReference>
<protein>
    <submittedName>
        <fullName evidence="5">DNA-binding transcriptional regulator YafY</fullName>
    </submittedName>
</protein>
<dbReference type="PANTHER" id="PTHR34580:SF3">
    <property type="entry name" value="PROTEIN PAFB"/>
    <property type="match status" value="1"/>
</dbReference>
<proteinExistence type="predicted"/>
<evidence type="ECO:0000313" key="5">
    <source>
        <dbReference type="EMBL" id="MBE1609782.1"/>
    </source>
</evidence>
<dbReference type="InterPro" id="IPR036388">
    <property type="entry name" value="WH-like_DNA-bd_sf"/>
</dbReference>
<dbReference type="InterPro" id="IPR036390">
    <property type="entry name" value="WH_DNA-bd_sf"/>
</dbReference>
<dbReference type="Proteomes" id="UP000638648">
    <property type="component" value="Unassembled WGS sequence"/>
</dbReference>
<organism evidence="5 6">
    <name type="scientific">Actinopolymorpha pittospori</name>
    <dbReference type="NCBI Taxonomy" id="648752"/>
    <lineage>
        <taxon>Bacteria</taxon>
        <taxon>Bacillati</taxon>
        <taxon>Actinomycetota</taxon>
        <taxon>Actinomycetes</taxon>
        <taxon>Propionibacteriales</taxon>
        <taxon>Actinopolymorphaceae</taxon>
        <taxon>Actinopolymorpha</taxon>
    </lineage>
</organism>
<accession>A0A927RB57</accession>